<sequence>MVGWAIWEARNGLLWNNKKSRPEQVSLHASLRLQDFLRVNNCLGSQSRQGQIKQMWQPPHENSLKINVDGAWKPGTTEGGVGVVVKDSTGKFVAEALAARTGTILAMERGYQNVVFESDALQIVTALRNHSIDRSVIGPVVEDTKSLLTQITGEGFTHIRRTANGVAHRLARFALHIGGSLYWFE</sequence>
<protein>
    <recommendedName>
        <fullName evidence="1">RNase H type-1 domain-containing protein</fullName>
    </recommendedName>
</protein>
<dbReference type="PANTHER" id="PTHR47074:SF79">
    <property type="entry name" value="PUTATIVE-RELATED"/>
    <property type="match status" value="1"/>
</dbReference>
<dbReference type="EMBL" id="CM007656">
    <property type="protein sequence ID" value="ONI02519.1"/>
    <property type="molecule type" value="Genomic_DNA"/>
</dbReference>
<dbReference type="CDD" id="cd06222">
    <property type="entry name" value="RNase_H_like"/>
    <property type="match status" value="1"/>
</dbReference>
<gene>
    <name evidence="2" type="ORF">PRUPE_6G203400</name>
</gene>
<dbReference type="SUPFAM" id="SSF53098">
    <property type="entry name" value="Ribonuclease H-like"/>
    <property type="match status" value="1"/>
</dbReference>
<dbReference type="InterPro" id="IPR012337">
    <property type="entry name" value="RNaseH-like_sf"/>
</dbReference>
<feature type="domain" description="RNase H type-1" evidence="1">
    <location>
        <begin position="67"/>
        <end position="174"/>
    </location>
</feature>
<dbReference type="Proteomes" id="UP000006882">
    <property type="component" value="Chromosome G6"/>
</dbReference>
<dbReference type="Gene3D" id="3.30.420.10">
    <property type="entry name" value="Ribonuclease H-like superfamily/Ribonuclease H"/>
    <property type="match status" value="1"/>
</dbReference>
<dbReference type="PANTHER" id="PTHR47074">
    <property type="entry name" value="BNAC02G40300D PROTEIN"/>
    <property type="match status" value="1"/>
</dbReference>
<reference evidence="2 3" key="1">
    <citation type="journal article" date="2013" name="Nat. Genet.">
        <title>The high-quality draft genome of peach (Prunus persica) identifies unique patterns of genetic diversity, domestication and genome evolution.</title>
        <authorList>
            <consortium name="International Peach Genome Initiative"/>
            <person name="Verde I."/>
            <person name="Abbott A.G."/>
            <person name="Scalabrin S."/>
            <person name="Jung S."/>
            <person name="Shu S."/>
            <person name="Marroni F."/>
            <person name="Zhebentyayeva T."/>
            <person name="Dettori M.T."/>
            <person name="Grimwood J."/>
            <person name="Cattonaro F."/>
            <person name="Zuccolo A."/>
            <person name="Rossini L."/>
            <person name="Jenkins J."/>
            <person name="Vendramin E."/>
            <person name="Meisel L.A."/>
            <person name="Decroocq V."/>
            <person name="Sosinski B."/>
            <person name="Prochnik S."/>
            <person name="Mitros T."/>
            <person name="Policriti A."/>
            <person name="Cipriani G."/>
            <person name="Dondini L."/>
            <person name="Ficklin S."/>
            <person name="Goodstein D.M."/>
            <person name="Xuan P."/>
            <person name="Del Fabbro C."/>
            <person name="Aramini V."/>
            <person name="Copetti D."/>
            <person name="Gonzalez S."/>
            <person name="Horner D.S."/>
            <person name="Falchi R."/>
            <person name="Lucas S."/>
            <person name="Mica E."/>
            <person name="Maldonado J."/>
            <person name="Lazzari B."/>
            <person name="Bielenberg D."/>
            <person name="Pirona R."/>
            <person name="Miculan M."/>
            <person name="Barakat A."/>
            <person name="Testolin R."/>
            <person name="Stella A."/>
            <person name="Tartarini S."/>
            <person name="Tonutti P."/>
            <person name="Arus P."/>
            <person name="Orellana A."/>
            <person name="Wells C."/>
            <person name="Main D."/>
            <person name="Vizzotto G."/>
            <person name="Silva H."/>
            <person name="Salamini F."/>
            <person name="Schmutz J."/>
            <person name="Morgante M."/>
            <person name="Rokhsar D.S."/>
        </authorList>
    </citation>
    <scope>NUCLEOTIDE SEQUENCE [LARGE SCALE GENOMIC DNA]</scope>
    <source>
        <strain evidence="3">cv. Nemared</strain>
    </source>
</reference>
<name>A0A251NT69_PRUPE</name>
<dbReference type="eggNOG" id="KOG1075">
    <property type="taxonomic scope" value="Eukaryota"/>
</dbReference>
<organism evidence="2 3">
    <name type="scientific">Prunus persica</name>
    <name type="common">Peach</name>
    <name type="synonym">Amygdalus persica</name>
    <dbReference type="NCBI Taxonomy" id="3760"/>
    <lineage>
        <taxon>Eukaryota</taxon>
        <taxon>Viridiplantae</taxon>
        <taxon>Streptophyta</taxon>
        <taxon>Embryophyta</taxon>
        <taxon>Tracheophyta</taxon>
        <taxon>Spermatophyta</taxon>
        <taxon>Magnoliopsida</taxon>
        <taxon>eudicotyledons</taxon>
        <taxon>Gunneridae</taxon>
        <taxon>Pentapetalae</taxon>
        <taxon>rosids</taxon>
        <taxon>fabids</taxon>
        <taxon>Rosales</taxon>
        <taxon>Rosaceae</taxon>
        <taxon>Amygdaloideae</taxon>
        <taxon>Amygdaleae</taxon>
        <taxon>Prunus</taxon>
    </lineage>
</organism>
<proteinExistence type="predicted"/>
<dbReference type="Pfam" id="PF13456">
    <property type="entry name" value="RVT_3"/>
    <property type="match status" value="1"/>
</dbReference>
<evidence type="ECO:0000313" key="3">
    <source>
        <dbReference type="Proteomes" id="UP000006882"/>
    </source>
</evidence>
<dbReference type="InterPro" id="IPR036397">
    <property type="entry name" value="RNaseH_sf"/>
</dbReference>
<dbReference type="InterPro" id="IPR002156">
    <property type="entry name" value="RNaseH_domain"/>
</dbReference>
<keyword evidence="3" id="KW-1185">Reference proteome</keyword>
<dbReference type="Gramene" id="ONI02519">
    <property type="protein sequence ID" value="ONI02519"/>
    <property type="gene ID" value="PRUPE_6G203400"/>
</dbReference>
<accession>A0A251NT69</accession>
<evidence type="ECO:0000259" key="1">
    <source>
        <dbReference type="Pfam" id="PF13456"/>
    </source>
</evidence>
<dbReference type="InterPro" id="IPR044730">
    <property type="entry name" value="RNase_H-like_dom_plant"/>
</dbReference>
<dbReference type="AlphaFoldDB" id="A0A251NT69"/>
<evidence type="ECO:0000313" key="2">
    <source>
        <dbReference type="EMBL" id="ONI02519.1"/>
    </source>
</evidence>
<dbReference type="GO" id="GO:0004523">
    <property type="term" value="F:RNA-DNA hybrid ribonuclease activity"/>
    <property type="evidence" value="ECO:0007669"/>
    <property type="project" value="InterPro"/>
</dbReference>
<dbReference type="GO" id="GO:0003676">
    <property type="term" value="F:nucleic acid binding"/>
    <property type="evidence" value="ECO:0007669"/>
    <property type="project" value="InterPro"/>
</dbReference>
<dbReference type="InterPro" id="IPR052929">
    <property type="entry name" value="RNase_H-like_EbsB-rel"/>
</dbReference>